<evidence type="ECO:0000313" key="15">
    <source>
        <dbReference type="Proteomes" id="UP000070444"/>
    </source>
</evidence>
<keyword evidence="8 10" id="KW-0326">Glycosidase</keyword>
<dbReference type="FunFam" id="2.60.40.1180:FF:000023">
    <property type="entry name" value="neutral alpha-glucosidase AB isoform X2"/>
    <property type="match status" value="1"/>
</dbReference>
<dbReference type="SUPFAM" id="SSF74650">
    <property type="entry name" value="Galactose mutarotase-like"/>
    <property type="match status" value="1"/>
</dbReference>
<dbReference type="AlphaFoldDB" id="A0A137PFM4"/>
<evidence type="ECO:0000259" key="13">
    <source>
        <dbReference type="Pfam" id="PF21365"/>
    </source>
</evidence>
<evidence type="ECO:0000256" key="3">
    <source>
        <dbReference type="ARBA" id="ARBA00007806"/>
    </source>
</evidence>
<dbReference type="Proteomes" id="UP000070444">
    <property type="component" value="Unassembled WGS sequence"/>
</dbReference>
<dbReference type="PANTHER" id="PTHR22762">
    <property type="entry name" value="ALPHA-GLUCOSIDASE"/>
    <property type="match status" value="1"/>
</dbReference>
<dbReference type="CDD" id="cd06603">
    <property type="entry name" value="GH31_GANC_GANAB_alpha"/>
    <property type="match status" value="1"/>
</dbReference>
<dbReference type="CDD" id="cd14752">
    <property type="entry name" value="GH31_N"/>
    <property type="match status" value="1"/>
</dbReference>
<comment type="subcellular location">
    <subcellularLocation>
        <location evidence="1">Endoplasmic reticulum</location>
    </subcellularLocation>
</comment>
<dbReference type="OrthoDB" id="3237269at2759"/>
<evidence type="ECO:0000256" key="1">
    <source>
        <dbReference type="ARBA" id="ARBA00004240"/>
    </source>
</evidence>
<dbReference type="InterPro" id="IPR000322">
    <property type="entry name" value="Glyco_hydro_31_TIM"/>
</dbReference>
<dbReference type="GO" id="GO:0030246">
    <property type="term" value="F:carbohydrate binding"/>
    <property type="evidence" value="ECO:0007669"/>
    <property type="project" value="InterPro"/>
</dbReference>
<evidence type="ECO:0000256" key="5">
    <source>
        <dbReference type="ARBA" id="ARBA00022801"/>
    </source>
</evidence>
<evidence type="ECO:0000256" key="2">
    <source>
        <dbReference type="ARBA" id="ARBA00004833"/>
    </source>
</evidence>
<accession>A0A137PFM4</accession>
<dbReference type="Pfam" id="PF21365">
    <property type="entry name" value="Glyco_hydro_31_3rd"/>
    <property type="match status" value="1"/>
</dbReference>
<dbReference type="InterPro" id="IPR011013">
    <property type="entry name" value="Gal_mutarotase_sf_dom"/>
</dbReference>
<dbReference type="EMBL" id="KQ964431">
    <property type="protein sequence ID" value="KXN73806.1"/>
    <property type="molecule type" value="Genomic_DNA"/>
</dbReference>
<dbReference type="Gene3D" id="2.60.40.1180">
    <property type="entry name" value="Golgi alpha-mannosidase II"/>
    <property type="match status" value="2"/>
</dbReference>
<dbReference type="PANTHER" id="PTHR22762:SF54">
    <property type="entry name" value="BCDNA.GH04962"/>
    <property type="match status" value="1"/>
</dbReference>
<keyword evidence="5 10" id="KW-0378">Hydrolase</keyword>
<dbReference type="SUPFAM" id="SSF51445">
    <property type="entry name" value="(Trans)glycosidases"/>
    <property type="match status" value="1"/>
</dbReference>
<evidence type="ECO:0000259" key="11">
    <source>
        <dbReference type="Pfam" id="PF01055"/>
    </source>
</evidence>
<dbReference type="GO" id="GO:0070880">
    <property type="term" value="P:fungal-type cell wall beta-glucan biosynthetic process"/>
    <property type="evidence" value="ECO:0007669"/>
    <property type="project" value="EnsemblFungi"/>
</dbReference>
<evidence type="ECO:0000256" key="4">
    <source>
        <dbReference type="ARBA" id="ARBA00022729"/>
    </source>
</evidence>
<protein>
    <recommendedName>
        <fullName evidence="9">Glucosidase II subunit alpha</fullName>
    </recommendedName>
</protein>
<feature type="domain" description="Glycosyl hydrolase family 31 C-terminal" evidence="13">
    <location>
        <begin position="716"/>
        <end position="803"/>
    </location>
</feature>
<reference evidence="14 15" key="1">
    <citation type="journal article" date="2015" name="Genome Biol. Evol.">
        <title>Phylogenomic analyses indicate that early fungi evolved digesting cell walls of algal ancestors of land plants.</title>
        <authorList>
            <person name="Chang Y."/>
            <person name="Wang S."/>
            <person name="Sekimoto S."/>
            <person name="Aerts A.L."/>
            <person name="Choi C."/>
            <person name="Clum A."/>
            <person name="LaButti K.M."/>
            <person name="Lindquist E.A."/>
            <person name="Yee Ngan C."/>
            <person name="Ohm R.A."/>
            <person name="Salamov A.A."/>
            <person name="Grigoriev I.V."/>
            <person name="Spatafora J.W."/>
            <person name="Berbee M.L."/>
        </authorList>
    </citation>
    <scope>NUCLEOTIDE SEQUENCE [LARGE SCALE GENOMIC DNA]</scope>
    <source>
        <strain evidence="14 15">NRRL 28638</strain>
    </source>
</reference>
<sequence>MEALAALKKVEPQFSKNTFQSVSFTRKLILFLFILTFSISIAEAVKKEDFKRCDDSGFCKRNRALAKSVRENKTKSPYSILKDTVKWRNEGVFEAQIQNKNNDILFKLELSPLEGDAFRVLVDEQNPIKPRFQDLERHVFASQPKIQNSENLKTKSEGSSGYSISYSPDLKLQAKISYDPFKIQFYKGNTLVLSLNDQNLFNFEHYRNKPEAKDEPSSTEGSNTDSDLEAGQWEETFNGHRDLKPNGPSSIGLDVSFHGIDHVYGLPEHTSTLSLKSTDGSEGNYDQPYRLYNLDVFEYDLDSPMALYGAIPFALGHNPNVAAGVFWMNSAEMWIDVQKPKNQIQSHWISESGIVDLFVFLGDKPKDIVKQYTRLTGTIALPPSFSISYHQCRWNYLDQDDVLTVNKKFDEYDIPYDVLWLDIEHTDGKKYFTWDFTKFPDPKAMQNTLGEHGRKMVTIVDPHIKRDDEYKTYKEATEKGYFVQNENKSDFDGWCWPGSSSWLDYTRDEVCEWWSEQFQFDKYDTSTKYLYTWNDMNEPSVFNGPEITMHKHLLHNNGTLEHREIHNLYGSLMHRSTAVGLVKRQTPNRRPFVLSRAFFPGTQRYSAIWTGDNAATWGYLQSSVPMLLSLGLGGIGFSGADVGGFFGDPSSDLMVRWYQAGAFQPFFRAHAHIDTKRREPWLLQEDHVPIVRDAVRTRYALLPFWYTLFFEATINGVPPMRPLFLEFPEDKTTYDIEDHHMVGSSLLVKPIVHPDVESTEVYLPGKETWYNYFTHQSFKPGKKHTVPVKLQDIPVFVKGGSVIPQRNRIRRSSDLMLLDPITLFITLDNKGKASGELYLDDGDSYNYLNQDYVHRVFKVENNEIHNIKADPVTPPNPLQFQPSTEANDFVKKLNKIFVERVVILGISKEPKSVTIDGKELKSTYESSTKKLIIKTVLTDESASNLISTEWKIKWQ</sequence>
<keyword evidence="4" id="KW-0732">Signal</keyword>
<evidence type="ECO:0000256" key="10">
    <source>
        <dbReference type="RuleBase" id="RU361185"/>
    </source>
</evidence>
<organism evidence="14 15">
    <name type="scientific">Conidiobolus coronatus (strain ATCC 28846 / CBS 209.66 / NRRL 28638)</name>
    <name type="common">Delacroixia coronata</name>
    <dbReference type="NCBI Taxonomy" id="796925"/>
    <lineage>
        <taxon>Eukaryota</taxon>
        <taxon>Fungi</taxon>
        <taxon>Fungi incertae sedis</taxon>
        <taxon>Zoopagomycota</taxon>
        <taxon>Entomophthoromycotina</taxon>
        <taxon>Entomophthoromycetes</taxon>
        <taxon>Entomophthorales</taxon>
        <taxon>Ancylistaceae</taxon>
        <taxon>Conidiobolus</taxon>
    </lineage>
</organism>
<keyword evidence="7" id="KW-0325">Glycoprotein</keyword>
<dbReference type="Pfam" id="PF01055">
    <property type="entry name" value="Glyco_hydro_31_2nd"/>
    <property type="match status" value="1"/>
</dbReference>
<proteinExistence type="inferred from homology"/>
<dbReference type="InterPro" id="IPR013780">
    <property type="entry name" value="Glyco_hydro_b"/>
</dbReference>
<dbReference type="Gene3D" id="2.60.40.1760">
    <property type="entry name" value="glycosyl hydrolase (family 31)"/>
    <property type="match status" value="1"/>
</dbReference>
<dbReference type="OMA" id="TVHQPLW"/>
<dbReference type="FunFam" id="3.20.20.80:FF:000039">
    <property type="entry name" value="Glucosidase, alpha neutral C"/>
    <property type="match status" value="1"/>
</dbReference>
<evidence type="ECO:0000256" key="9">
    <source>
        <dbReference type="ARBA" id="ARBA00042895"/>
    </source>
</evidence>
<comment type="pathway">
    <text evidence="2">Glycan metabolism; N-glycan metabolism.</text>
</comment>
<feature type="domain" description="Glycoside hydrolase family 31 N-terminal" evidence="12">
    <location>
        <begin position="108"/>
        <end position="336"/>
    </location>
</feature>
<dbReference type="InterPro" id="IPR048395">
    <property type="entry name" value="Glyco_hydro_31_C"/>
</dbReference>
<dbReference type="GO" id="GO:0006491">
    <property type="term" value="P:N-glycan processing"/>
    <property type="evidence" value="ECO:0007669"/>
    <property type="project" value="EnsemblFungi"/>
</dbReference>
<dbReference type="Pfam" id="PF13802">
    <property type="entry name" value="Gal_mutarotas_2"/>
    <property type="match status" value="1"/>
</dbReference>
<dbReference type="InterPro" id="IPR017853">
    <property type="entry name" value="GH"/>
</dbReference>
<comment type="similarity">
    <text evidence="3 10">Belongs to the glycosyl hydrolase 31 family.</text>
</comment>
<keyword evidence="15" id="KW-1185">Reference proteome</keyword>
<keyword evidence="6" id="KW-0256">Endoplasmic reticulum</keyword>
<feature type="domain" description="Glycoside hydrolase family 31 TIM barrel" evidence="11">
    <location>
        <begin position="380"/>
        <end position="708"/>
    </location>
</feature>
<evidence type="ECO:0000313" key="14">
    <source>
        <dbReference type="EMBL" id="KXN73806.1"/>
    </source>
</evidence>
<dbReference type="InterPro" id="IPR025887">
    <property type="entry name" value="Glyco_hydro_31_N_dom"/>
</dbReference>
<evidence type="ECO:0000259" key="12">
    <source>
        <dbReference type="Pfam" id="PF13802"/>
    </source>
</evidence>
<dbReference type="STRING" id="796925.A0A137PFM4"/>
<evidence type="ECO:0000256" key="7">
    <source>
        <dbReference type="ARBA" id="ARBA00023180"/>
    </source>
</evidence>
<dbReference type="GO" id="GO:0005788">
    <property type="term" value="C:endoplasmic reticulum lumen"/>
    <property type="evidence" value="ECO:0007669"/>
    <property type="project" value="EnsemblFungi"/>
</dbReference>
<dbReference type="SUPFAM" id="SSF51011">
    <property type="entry name" value="Glycosyl hydrolase domain"/>
    <property type="match status" value="1"/>
</dbReference>
<dbReference type="GO" id="GO:0106407">
    <property type="term" value="F:Glc2Man9GlcNAc2 oligosaccharide glucosidase activity"/>
    <property type="evidence" value="ECO:0007669"/>
    <property type="project" value="EnsemblFungi"/>
</dbReference>
<dbReference type="GO" id="GO:0017177">
    <property type="term" value="C:glucosidase II complex"/>
    <property type="evidence" value="ECO:0007669"/>
    <property type="project" value="EnsemblFungi"/>
</dbReference>
<evidence type="ECO:0000256" key="6">
    <source>
        <dbReference type="ARBA" id="ARBA00022824"/>
    </source>
</evidence>
<evidence type="ECO:0000256" key="8">
    <source>
        <dbReference type="ARBA" id="ARBA00023295"/>
    </source>
</evidence>
<dbReference type="Gene3D" id="3.20.20.80">
    <property type="entry name" value="Glycosidases"/>
    <property type="match status" value="2"/>
</dbReference>
<dbReference type="GO" id="GO:0033919">
    <property type="term" value="F:glucan 1,3-alpha-glucosidase activity"/>
    <property type="evidence" value="ECO:0007669"/>
    <property type="project" value="EnsemblFungi"/>
</dbReference>
<name>A0A137PFM4_CONC2</name>
<gene>
    <name evidence="14" type="ORF">CONCODRAFT_77184</name>
</gene>